<protein>
    <submittedName>
        <fullName evidence="5">Uncharacterized protein</fullName>
    </submittedName>
</protein>
<dbReference type="SUPFAM" id="SSF56801">
    <property type="entry name" value="Acetyl-CoA synthetase-like"/>
    <property type="match status" value="1"/>
</dbReference>
<keyword evidence="6" id="KW-1185">Reference proteome</keyword>
<dbReference type="GO" id="GO:0004467">
    <property type="term" value="F:long-chain fatty acid-CoA ligase activity"/>
    <property type="evidence" value="ECO:0007669"/>
    <property type="project" value="TreeGrafter"/>
</dbReference>
<gene>
    <name evidence="5" type="ORF">PVAND_009820</name>
</gene>
<dbReference type="OrthoDB" id="10253869at2759"/>
<evidence type="ECO:0000313" key="5">
    <source>
        <dbReference type="EMBL" id="KAG5680303.1"/>
    </source>
</evidence>
<organism evidence="5 6">
    <name type="scientific">Polypedilum vanderplanki</name>
    <name type="common">Sleeping chironomid midge</name>
    <dbReference type="NCBI Taxonomy" id="319348"/>
    <lineage>
        <taxon>Eukaryota</taxon>
        <taxon>Metazoa</taxon>
        <taxon>Ecdysozoa</taxon>
        <taxon>Arthropoda</taxon>
        <taxon>Hexapoda</taxon>
        <taxon>Insecta</taxon>
        <taxon>Pterygota</taxon>
        <taxon>Neoptera</taxon>
        <taxon>Endopterygota</taxon>
        <taxon>Diptera</taxon>
        <taxon>Nematocera</taxon>
        <taxon>Chironomoidea</taxon>
        <taxon>Chironomidae</taxon>
        <taxon>Chironominae</taxon>
        <taxon>Polypedilum</taxon>
        <taxon>Polypedilum</taxon>
    </lineage>
</organism>
<dbReference type="GO" id="GO:0046949">
    <property type="term" value="P:fatty-acyl-CoA biosynthetic process"/>
    <property type="evidence" value="ECO:0007669"/>
    <property type="project" value="TreeGrafter"/>
</dbReference>
<dbReference type="Pfam" id="PF13193">
    <property type="entry name" value="AMP-binding_C"/>
    <property type="match status" value="1"/>
</dbReference>
<keyword evidence="2" id="KW-0576">Peroxisome</keyword>
<proteinExistence type="predicted"/>
<evidence type="ECO:0000256" key="1">
    <source>
        <dbReference type="ARBA" id="ARBA00004275"/>
    </source>
</evidence>
<dbReference type="InterPro" id="IPR025110">
    <property type="entry name" value="AMP-bd_C"/>
</dbReference>
<dbReference type="PANTHER" id="PTHR24096:SF353">
    <property type="entry name" value="GH16244P-RELATED"/>
    <property type="match status" value="1"/>
</dbReference>
<accession>A0A9J6CEE2</accession>
<evidence type="ECO:0000259" key="4">
    <source>
        <dbReference type="Pfam" id="PF13193"/>
    </source>
</evidence>
<feature type="domain" description="AMP-binding enzyme C-terminal" evidence="4">
    <location>
        <begin position="445"/>
        <end position="522"/>
    </location>
</feature>
<dbReference type="InterPro" id="IPR045851">
    <property type="entry name" value="AMP-bd_C_sf"/>
</dbReference>
<reference evidence="5" key="1">
    <citation type="submission" date="2021-03" db="EMBL/GenBank/DDBJ databases">
        <title>Chromosome level genome of the anhydrobiotic midge Polypedilum vanderplanki.</title>
        <authorList>
            <person name="Yoshida Y."/>
            <person name="Kikawada T."/>
            <person name="Gusev O."/>
        </authorList>
    </citation>
    <scope>NUCLEOTIDE SEQUENCE</scope>
    <source>
        <strain evidence="5">NIAS01</strain>
        <tissue evidence="5">Whole body or cell culture</tissue>
    </source>
</reference>
<dbReference type="Pfam" id="PF00501">
    <property type="entry name" value="AMP-binding"/>
    <property type="match status" value="1"/>
</dbReference>
<evidence type="ECO:0000313" key="6">
    <source>
        <dbReference type="Proteomes" id="UP001107558"/>
    </source>
</evidence>
<evidence type="ECO:0000256" key="2">
    <source>
        <dbReference type="ARBA" id="ARBA00023140"/>
    </source>
</evidence>
<dbReference type="Proteomes" id="UP001107558">
    <property type="component" value="Chromosome 1"/>
</dbReference>
<dbReference type="AlphaFoldDB" id="A0A9J6CEE2"/>
<dbReference type="GO" id="GO:0005777">
    <property type="term" value="C:peroxisome"/>
    <property type="evidence" value="ECO:0007669"/>
    <property type="project" value="UniProtKB-SubCell"/>
</dbReference>
<comment type="caution">
    <text evidence="5">The sequence shown here is derived from an EMBL/GenBank/DDBJ whole genome shotgun (WGS) entry which is preliminary data.</text>
</comment>
<dbReference type="EMBL" id="JADBJN010000001">
    <property type="protein sequence ID" value="KAG5680303.1"/>
    <property type="molecule type" value="Genomic_DNA"/>
</dbReference>
<dbReference type="InterPro" id="IPR000873">
    <property type="entry name" value="AMP-dep_synth/lig_dom"/>
</dbReference>
<comment type="subcellular location">
    <subcellularLocation>
        <location evidence="1">Peroxisome</location>
    </subcellularLocation>
</comment>
<dbReference type="PROSITE" id="PS00455">
    <property type="entry name" value="AMP_BINDING"/>
    <property type="match status" value="1"/>
</dbReference>
<dbReference type="FunFam" id="3.40.50.12780:FF:000025">
    <property type="entry name" value="luciferin 4-monooxygenase"/>
    <property type="match status" value="1"/>
</dbReference>
<feature type="domain" description="AMP-dependent synthetase/ligase" evidence="3">
    <location>
        <begin position="48"/>
        <end position="394"/>
    </location>
</feature>
<dbReference type="InterPro" id="IPR020845">
    <property type="entry name" value="AMP-binding_CS"/>
</dbReference>
<dbReference type="Gene3D" id="3.40.50.12780">
    <property type="entry name" value="N-terminal domain of ligase-like"/>
    <property type="match status" value="1"/>
</dbReference>
<dbReference type="InterPro" id="IPR042099">
    <property type="entry name" value="ANL_N_sf"/>
</dbReference>
<dbReference type="PANTHER" id="PTHR24096">
    <property type="entry name" value="LONG-CHAIN-FATTY-ACID--COA LIGASE"/>
    <property type="match status" value="1"/>
</dbReference>
<sequence>MQSKFNSNTKIWHGPSYTHPFPMDYMLSDYIYEKLCSDSENIVQINADDDSKLKAKELKLMSIRVAQNLVKIGVKEDDVVGMITHQSHFTTSFILGCVFMGALPNPLDENLSESDIRIIYKQTKPKIIICDDKAIYKLESALENVDFEFVIYSTSREHEKYQSTKIFLNPTNVEENFMMPKFSKPSDEKLVCILCSSGTTGTSKGVTITHASYFLWLALTPNSKASVSLCFSPIYWGSGFFRNITAPLSSTNLRIFTKKPFDVSTFISIVEHYKVTNVNMPPSSLAVLLNSEEFLSSNTKSLQVFTILGSIVSKVLREKFSKIFPDKMMMVPYGMTEVLISMTKPNEYKQEYAVGSFLFFNVQVKIIDENGISLDNGKHGEICAKSSFKFHGYYNNAEATSIAFDNEGFIKTGDIGYFNKEGMLFVIDRKKDILKYKGHQINPSEIENVIQEIEGVEQVSVVGIPNDFCNNLLIAAIVKKHGYESLTEDEIMKHVARRLPEYKYLHGGVYFFDKLPMTPSCKVQKRFVIESIQNIKENS</sequence>
<name>A0A9J6CEE2_POLVA</name>
<evidence type="ECO:0000259" key="3">
    <source>
        <dbReference type="Pfam" id="PF00501"/>
    </source>
</evidence>
<dbReference type="Gene3D" id="3.30.300.30">
    <property type="match status" value="1"/>
</dbReference>